<accession>A0A261RRE0</accession>
<keyword evidence="3 6" id="KW-0479">Metal-binding</keyword>
<comment type="caution">
    <text evidence="8">The sequence shown here is derived from an EMBL/GenBank/DDBJ whole genome shotgun (WGS) entry which is preliminary data.</text>
</comment>
<evidence type="ECO:0000256" key="1">
    <source>
        <dbReference type="ARBA" id="ARBA00022448"/>
    </source>
</evidence>
<dbReference type="GO" id="GO:0009055">
    <property type="term" value="F:electron transfer activity"/>
    <property type="evidence" value="ECO:0007669"/>
    <property type="project" value="InterPro"/>
</dbReference>
<dbReference type="AlphaFoldDB" id="A0A261RRE0"/>
<proteinExistence type="predicted"/>
<reference evidence="9" key="1">
    <citation type="submission" date="2017-05" db="EMBL/GenBank/DDBJ databases">
        <title>Complete and WGS of Bordetella genogroups.</title>
        <authorList>
            <person name="Spilker T."/>
            <person name="Lipuma J."/>
        </authorList>
    </citation>
    <scope>NUCLEOTIDE SEQUENCE [LARGE SCALE GENOMIC DNA]</scope>
    <source>
        <strain evidence="9">AU18089</strain>
    </source>
</reference>
<evidence type="ECO:0000313" key="8">
    <source>
        <dbReference type="EMBL" id="OZI27614.1"/>
    </source>
</evidence>
<keyword evidence="4" id="KW-0249">Electron transport</keyword>
<evidence type="ECO:0000313" key="9">
    <source>
        <dbReference type="Proteomes" id="UP000216947"/>
    </source>
</evidence>
<dbReference type="Pfam" id="PF00034">
    <property type="entry name" value="Cytochrom_C"/>
    <property type="match status" value="1"/>
</dbReference>
<evidence type="ECO:0000256" key="2">
    <source>
        <dbReference type="ARBA" id="ARBA00022617"/>
    </source>
</evidence>
<feature type="domain" description="Cytochrome c" evidence="7">
    <location>
        <begin position="22"/>
        <end position="119"/>
    </location>
</feature>
<dbReference type="EMBL" id="NEVK01000001">
    <property type="protein sequence ID" value="OZI27614.1"/>
    <property type="molecule type" value="Genomic_DNA"/>
</dbReference>
<evidence type="ECO:0000256" key="3">
    <source>
        <dbReference type="ARBA" id="ARBA00022723"/>
    </source>
</evidence>
<evidence type="ECO:0000259" key="7">
    <source>
        <dbReference type="PROSITE" id="PS51007"/>
    </source>
</evidence>
<keyword evidence="9" id="KW-1185">Reference proteome</keyword>
<dbReference type="PRINTS" id="PR00604">
    <property type="entry name" value="CYTCHRMECIAB"/>
</dbReference>
<dbReference type="GO" id="GO:0020037">
    <property type="term" value="F:heme binding"/>
    <property type="evidence" value="ECO:0007669"/>
    <property type="project" value="InterPro"/>
</dbReference>
<evidence type="ECO:0000256" key="6">
    <source>
        <dbReference type="PROSITE-ProRule" id="PRU00433"/>
    </source>
</evidence>
<keyword evidence="2 6" id="KW-0349">Heme</keyword>
<keyword evidence="1" id="KW-0813">Transport</keyword>
<gene>
    <name evidence="8" type="ORF">CAL19_02270</name>
</gene>
<dbReference type="InterPro" id="IPR036909">
    <property type="entry name" value="Cyt_c-like_dom_sf"/>
</dbReference>
<dbReference type="GO" id="GO:0046872">
    <property type="term" value="F:metal ion binding"/>
    <property type="evidence" value="ECO:0007669"/>
    <property type="project" value="UniProtKB-KW"/>
</dbReference>
<name>A0A261RRE0_9BORD</name>
<evidence type="ECO:0000256" key="5">
    <source>
        <dbReference type="ARBA" id="ARBA00023004"/>
    </source>
</evidence>
<protein>
    <submittedName>
        <fullName evidence="8">Cytochrome c family protein</fullName>
    </submittedName>
</protein>
<sequence>MLAATLAVASMAVAADAPAGVGDARRGEEIYGRCLACHALAYNRTGPRHCGLLGRRAGSVPGYSYSQAMKQSGIIWNEQTLDVFLKNPMAAVPGTSMGYAGIADAGERADLIAYLKQAPPCAQ</sequence>
<dbReference type="Gene3D" id="1.10.760.10">
    <property type="entry name" value="Cytochrome c-like domain"/>
    <property type="match status" value="1"/>
</dbReference>
<keyword evidence="5 6" id="KW-0408">Iron</keyword>
<dbReference type="InterPro" id="IPR009056">
    <property type="entry name" value="Cyt_c-like_dom"/>
</dbReference>
<organism evidence="8 9">
    <name type="scientific">Bordetella genomosp. 7</name>
    <dbReference type="NCBI Taxonomy" id="1416805"/>
    <lineage>
        <taxon>Bacteria</taxon>
        <taxon>Pseudomonadati</taxon>
        <taxon>Pseudomonadota</taxon>
        <taxon>Betaproteobacteria</taxon>
        <taxon>Burkholderiales</taxon>
        <taxon>Alcaligenaceae</taxon>
        <taxon>Bordetella</taxon>
    </lineage>
</organism>
<dbReference type="PANTHER" id="PTHR11961">
    <property type="entry name" value="CYTOCHROME C"/>
    <property type="match status" value="1"/>
</dbReference>
<dbReference type="Proteomes" id="UP000216947">
    <property type="component" value="Unassembled WGS sequence"/>
</dbReference>
<dbReference type="InterPro" id="IPR002327">
    <property type="entry name" value="Cyt_c_1A/1B"/>
</dbReference>
<evidence type="ECO:0000256" key="4">
    <source>
        <dbReference type="ARBA" id="ARBA00022982"/>
    </source>
</evidence>
<dbReference type="SUPFAM" id="SSF46626">
    <property type="entry name" value="Cytochrome c"/>
    <property type="match status" value="1"/>
</dbReference>
<dbReference type="PROSITE" id="PS51007">
    <property type="entry name" value="CYTC"/>
    <property type="match status" value="1"/>
</dbReference>